<comment type="similarity">
    <text evidence="1">Belongs to the bacterial sugar transferase family.</text>
</comment>
<dbReference type="AlphaFoldDB" id="A0A058ZPZ9"/>
<evidence type="ECO:0000256" key="2">
    <source>
        <dbReference type="ARBA" id="ARBA00023169"/>
    </source>
</evidence>
<accession>A0A058ZPZ9</accession>
<dbReference type="PANTHER" id="PTHR30576:SF10">
    <property type="entry name" value="SLL5057 PROTEIN"/>
    <property type="match status" value="1"/>
</dbReference>
<name>A0A058ZPZ9_9RHOB</name>
<dbReference type="eggNOG" id="COG1922">
    <property type="taxonomic scope" value="Bacteria"/>
</dbReference>
<keyword evidence="2" id="KW-0270">Exopolysaccharide synthesis</keyword>
<dbReference type="eggNOG" id="COG2148">
    <property type="taxonomic scope" value="Bacteria"/>
</dbReference>
<dbReference type="Pfam" id="PF03808">
    <property type="entry name" value="Glyco_tran_WecG"/>
    <property type="match status" value="1"/>
</dbReference>
<organism evidence="4 5">
    <name type="scientific">Actibacterium atlanticum</name>
    <dbReference type="NCBI Taxonomy" id="1461693"/>
    <lineage>
        <taxon>Bacteria</taxon>
        <taxon>Pseudomonadati</taxon>
        <taxon>Pseudomonadota</taxon>
        <taxon>Alphaproteobacteria</taxon>
        <taxon>Rhodobacterales</taxon>
        <taxon>Roseobacteraceae</taxon>
        <taxon>Actibacterium</taxon>
    </lineage>
</organism>
<sequence>MKHDADFPRPPKQLDILGVPVADATTRQAVDWLLIGGARTVNFLNAHCANVRARDPQYAAALRRTDLILPDGIGVELAARMTGHHLTENLNGTDFTPELLRAAAAQGRSVFLFGGTPGTAEAAARHLAFVIPGLQIAGTRDGFAGAADPQEVVADINGSGADIVLVALGVPMQELWIDRYARDLNASLILGVGAFLDFMAGNVQRAPKIVRAAKMEWVWRLAIEPRRLAKRYLLGNFQFMARAARDALRKGAGDAVLKRGFDLIVSSALLLVIAPIFLAVSTLIKAESKGPVLYRQTRIGRNGTPFKIFKFRSMHTDAETRMAELRESSDRSGVCFKSRHDPRITRIGRVLRRFSIDELPQLLNVFKGDMSLVGPRPGLPSEVAAYPSRAMERLNARPGITGLWQVSGRADIGFDKMVDMDVAYVRSRSFLLDLLLLTLTARAVLSGRGAY</sequence>
<dbReference type="OrthoDB" id="9808602at2"/>
<reference evidence="4 5" key="1">
    <citation type="submission" date="2013-04" db="EMBL/GenBank/DDBJ databases">
        <title>Shimia sp. 22II-S11-Z10 Genome Sequencing.</title>
        <authorList>
            <person name="Lai Q."/>
            <person name="Li G."/>
            <person name="Shao Z."/>
        </authorList>
    </citation>
    <scope>NUCLEOTIDE SEQUENCE [LARGE SCALE GENOMIC DNA]</scope>
    <source>
        <strain evidence="5">22II-S11-Z10</strain>
    </source>
</reference>
<dbReference type="GO" id="GO:0000271">
    <property type="term" value="P:polysaccharide biosynthetic process"/>
    <property type="evidence" value="ECO:0007669"/>
    <property type="project" value="UniProtKB-KW"/>
</dbReference>
<dbReference type="STRING" id="1461693.ATO10_01075"/>
<dbReference type="InterPro" id="IPR003362">
    <property type="entry name" value="Bact_transf"/>
</dbReference>
<evidence type="ECO:0000256" key="1">
    <source>
        <dbReference type="ARBA" id="ARBA00006464"/>
    </source>
</evidence>
<dbReference type="PANTHER" id="PTHR30576">
    <property type="entry name" value="COLANIC BIOSYNTHESIS UDP-GLUCOSE LIPID CARRIER TRANSFERASE"/>
    <property type="match status" value="1"/>
</dbReference>
<comment type="caution">
    <text evidence="4">The sequence shown here is derived from an EMBL/GenBank/DDBJ whole genome shotgun (WGS) entry which is preliminary data.</text>
</comment>
<dbReference type="CDD" id="cd06533">
    <property type="entry name" value="Glyco_transf_WecG_TagA"/>
    <property type="match status" value="1"/>
</dbReference>
<feature type="domain" description="Bacterial sugar transferase" evidence="3">
    <location>
        <begin position="258"/>
        <end position="445"/>
    </location>
</feature>
<proteinExistence type="inferred from homology"/>
<gene>
    <name evidence="4" type="ORF">ATO10_01075</name>
</gene>
<keyword evidence="5" id="KW-1185">Reference proteome</keyword>
<dbReference type="NCBIfam" id="TIGR00696">
    <property type="entry name" value="wecG_tagA_cpsF"/>
    <property type="match status" value="1"/>
</dbReference>
<evidence type="ECO:0000313" key="4">
    <source>
        <dbReference type="EMBL" id="KCV83310.1"/>
    </source>
</evidence>
<protein>
    <submittedName>
        <fullName evidence="4">WecB/TagA/CpsF family glycosyl transferase</fullName>
    </submittedName>
</protein>
<dbReference type="PATRIC" id="fig|1461693.3.peg.224"/>
<keyword evidence="4" id="KW-0808">Transferase</keyword>
<dbReference type="Proteomes" id="UP000024836">
    <property type="component" value="Unassembled WGS sequence"/>
</dbReference>
<dbReference type="InterPro" id="IPR004629">
    <property type="entry name" value="WecG_TagA_CpsF"/>
</dbReference>
<dbReference type="EMBL" id="AQQY01000001">
    <property type="protein sequence ID" value="KCV83310.1"/>
    <property type="molecule type" value="Genomic_DNA"/>
</dbReference>
<evidence type="ECO:0000259" key="3">
    <source>
        <dbReference type="Pfam" id="PF02397"/>
    </source>
</evidence>
<dbReference type="RefSeq" id="WP_051597873.1">
    <property type="nucleotide sequence ID" value="NZ_AQQY01000001.1"/>
</dbReference>
<dbReference type="Pfam" id="PF02397">
    <property type="entry name" value="Bac_transf"/>
    <property type="match status" value="1"/>
</dbReference>
<dbReference type="GO" id="GO:0016780">
    <property type="term" value="F:phosphotransferase activity, for other substituted phosphate groups"/>
    <property type="evidence" value="ECO:0007669"/>
    <property type="project" value="TreeGrafter"/>
</dbReference>
<evidence type="ECO:0000313" key="5">
    <source>
        <dbReference type="Proteomes" id="UP000024836"/>
    </source>
</evidence>